<dbReference type="Proteomes" id="UP001041814">
    <property type="component" value="Unassembled WGS sequence"/>
</dbReference>
<gene>
    <name evidence="2" type="ORF">CKO43_24990</name>
</gene>
<name>A0ABS1E2D9_RUBGE</name>
<reference evidence="2" key="2">
    <citation type="journal article" date="2020" name="Microorganisms">
        <title>Osmotic Adaptation and Compatible Solute Biosynthesis of Phototrophic Bacteria as Revealed from Genome Analyses.</title>
        <authorList>
            <person name="Imhoff J.F."/>
            <person name="Rahn T."/>
            <person name="Kunzel S."/>
            <person name="Keller A."/>
            <person name="Neulinger S.C."/>
        </authorList>
    </citation>
    <scope>NUCLEOTIDE SEQUENCE</scope>
    <source>
        <strain evidence="2">IM 151</strain>
    </source>
</reference>
<evidence type="ECO:0000256" key="1">
    <source>
        <dbReference type="SAM" id="MobiDB-lite"/>
    </source>
</evidence>
<dbReference type="EMBL" id="NRRU01000205">
    <property type="protein sequence ID" value="MBK1716003.1"/>
    <property type="molecule type" value="Genomic_DNA"/>
</dbReference>
<sequence>MNAAAPGADHIRHSASVEFCRSAHALTPALSREREREEEEARAGITAVRRGDRPSSQARPA</sequence>
<proteinExistence type="predicted"/>
<reference evidence="2" key="1">
    <citation type="submission" date="2017-08" db="EMBL/GenBank/DDBJ databases">
        <authorList>
            <person name="Imhoff J.F."/>
            <person name="Rahn T."/>
            <person name="Kuenzel S."/>
            <person name="Neulinger S.C."/>
        </authorList>
    </citation>
    <scope>NUCLEOTIDE SEQUENCE</scope>
    <source>
        <strain evidence="2">IM 151</strain>
    </source>
</reference>
<feature type="compositionally biased region" description="Basic and acidic residues" evidence="1">
    <location>
        <begin position="31"/>
        <end position="42"/>
    </location>
</feature>
<evidence type="ECO:0000313" key="3">
    <source>
        <dbReference type="Proteomes" id="UP001041814"/>
    </source>
</evidence>
<comment type="caution">
    <text evidence="2">The sequence shown here is derived from an EMBL/GenBank/DDBJ whole genome shotgun (WGS) entry which is preliminary data.</text>
</comment>
<evidence type="ECO:0000313" key="2">
    <source>
        <dbReference type="EMBL" id="MBK1716003.1"/>
    </source>
</evidence>
<accession>A0ABS1E2D9</accession>
<feature type="region of interest" description="Disordered" evidence="1">
    <location>
        <begin position="27"/>
        <end position="61"/>
    </location>
</feature>
<keyword evidence="3" id="KW-1185">Reference proteome</keyword>
<protein>
    <submittedName>
        <fullName evidence="2">Uncharacterized protein</fullName>
    </submittedName>
</protein>
<organism evidence="2 3">
    <name type="scientific">Rubrivivax gelatinosus</name>
    <name type="common">Rhodocyclus gelatinosus</name>
    <name type="synonym">Rhodopseudomonas gelatinosa</name>
    <dbReference type="NCBI Taxonomy" id="28068"/>
    <lineage>
        <taxon>Bacteria</taxon>
        <taxon>Pseudomonadati</taxon>
        <taxon>Pseudomonadota</taxon>
        <taxon>Betaproteobacteria</taxon>
        <taxon>Burkholderiales</taxon>
        <taxon>Sphaerotilaceae</taxon>
        <taxon>Rubrivivax</taxon>
    </lineage>
</organism>